<keyword evidence="3" id="KW-1185">Reference proteome</keyword>
<feature type="transmembrane region" description="Helical" evidence="1">
    <location>
        <begin position="64"/>
        <end position="81"/>
    </location>
</feature>
<accession>A0A1X9MBR8</accession>
<organism evidence="2 3">
    <name type="scientific">Halalkalibacter krulwichiae</name>
    <dbReference type="NCBI Taxonomy" id="199441"/>
    <lineage>
        <taxon>Bacteria</taxon>
        <taxon>Bacillati</taxon>
        <taxon>Bacillota</taxon>
        <taxon>Bacilli</taxon>
        <taxon>Bacillales</taxon>
        <taxon>Bacillaceae</taxon>
        <taxon>Halalkalibacter</taxon>
    </lineage>
</organism>
<dbReference type="Proteomes" id="UP000193006">
    <property type="component" value="Chromosome"/>
</dbReference>
<dbReference type="AlphaFoldDB" id="A0A1X9MBR8"/>
<evidence type="ECO:0000313" key="3">
    <source>
        <dbReference type="Proteomes" id="UP000193006"/>
    </source>
</evidence>
<keyword evidence="1" id="KW-0812">Transmembrane</keyword>
<dbReference type="EMBL" id="CP020814">
    <property type="protein sequence ID" value="ARK30885.1"/>
    <property type="molecule type" value="Genomic_DNA"/>
</dbReference>
<evidence type="ECO:0000313" key="2">
    <source>
        <dbReference type="EMBL" id="ARK30885.1"/>
    </source>
</evidence>
<name>A0A1X9MBR8_9BACI</name>
<keyword evidence="1" id="KW-1133">Transmembrane helix</keyword>
<sequence length="140" mass="16605">MFSLRGDAHKFYLKLKKEAERGIDISKKKEIQELDQIRRFYKGIDTTLLININYWIRKEKSGSGLIPILITAIPWILFIFSKQVQAIFHHDDHYLWLVVVLLYIFAVTLSVVIHFKERAWATLHAQIIEDILTIRKQLEK</sequence>
<reference evidence="2 3" key="1">
    <citation type="submission" date="2017-04" db="EMBL/GenBank/DDBJ databases">
        <title>Bacillus krulwichiae AM31D Genome sequencing and assembly.</title>
        <authorList>
            <person name="Krulwich T.A."/>
            <person name="Anastor L."/>
            <person name="Ehrlich R."/>
            <person name="Ehrlich G.D."/>
            <person name="Janto B."/>
        </authorList>
    </citation>
    <scope>NUCLEOTIDE SEQUENCE [LARGE SCALE GENOMIC DNA]</scope>
    <source>
        <strain evidence="2 3">AM31D</strain>
    </source>
</reference>
<evidence type="ECO:0000256" key="1">
    <source>
        <dbReference type="SAM" id="Phobius"/>
    </source>
</evidence>
<keyword evidence="1" id="KW-0472">Membrane</keyword>
<gene>
    <name evidence="2" type="ORF">BkAM31D_14130</name>
</gene>
<dbReference type="RefSeq" id="WP_066149907.1">
    <property type="nucleotide sequence ID" value="NZ_CP020814.1"/>
</dbReference>
<dbReference type="KEGG" id="bkw:BkAM31D_14130"/>
<feature type="transmembrane region" description="Helical" evidence="1">
    <location>
        <begin position="93"/>
        <end position="115"/>
    </location>
</feature>
<proteinExistence type="predicted"/>
<protein>
    <submittedName>
        <fullName evidence="2">Uncharacterized protein</fullName>
    </submittedName>
</protein>